<dbReference type="Gene3D" id="3.40.50.300">
    <property type="entry name" value="P-loop containing nucleotide triphosphate hydrolases"/>
    <property type="match status" value="1"/>
</dbReference>
<evidence type="ECO:0000256" key="4">
    <source>
        <dbReference type="ARBA" id="ARBA00022840"/>
    </source>
</evidence>
<dbReference type="InterPro" id="IPR013611">
    <property type="entry name" value="Transp-assoc_OB_typ2"/>
</dbReference>
<dbReference type="EMBL" id="FQYO01000001">
    <property type="protein sequence ID" value="SHI30628.1"/>
    <property type="molecule type" value="Genomic_DNA"/>
</dbReference>
<organism evidence="6 7">
    <name type="scientific">Wenxinia saemankumensis</name>
    <dbReference type="NCBI Taxonomy" id="1447782"/>
    <lineage>
        <taxon>Bacteria</taxon>
        <taxon>Pseudomonadati</taxon>
        <taxon>Pseudomonadota</taxon>
        <taxon>Alphaproteobacteria</taxon>
        <taxon>Rhodobacterales</taxon>
        <taxon>Roseobacteraceae</taxon>
        <taxon>Wenxinia</taxon>
    </lineage>
</organism>
<dbReference type="NCBIfam" id="NF008653">
    <property type="entry name" value="PRK11650.1"/>
    <property type="match status" value="1"/>
</dbReference>
<dbReference type="GO" id="GO:0016887">
    <property type="term" value="F:ATP hydrolysis activity"/>
    <property type="evidence" value="ECO:0007669"/>
    <property type="project" value="InterPro"/>
</dbReference>
<comment type="similarity">
    <text evidence="1">Belongs to the ABC transporter superfamily.</text>
</comment>
<dbReference type="PANTHER" id="PTHR43875:SF3">
    <property type="entry name" value="MALTOSE_MALTODEXTRIN IMPORT ATP-BINDING PROTEIN MALK"/>
    <property type="match status" value="1"/>
</dbReference>
<reference evidence="6 7" key="1">
    <citation type="submission" date="2016-11" db="EMBL/GenBank/DDBJ databases">
        <authorList>
            <person name="Jaros S."/>
            <person name="Januszkiewicz K."/>
            <person name="Wedrychowicz H."/>
        </authorList>
    </citation>
    <scope>NUCLEOTIDE SEQUENCE [LARGE SCALE GENOMIC DNA]</scope>
    <source>
        <strain evidence="6 7">DSM 100565</strain>
    </source>
</reference>
<dbReference type="InterPro" id="IPR003593">
    <property type="entry name" value="AAA+_ATPase"/>
</dbReference>
<dbReference type="PANTHER" id="PTHR43875">
    <property type="entry name" value="MALTODEXTRIN IMPORT ATP-BINDING PROTEIN MSMX"/>
    <property type="match status" value="1"/>
</dbReference>
<evidence type="ECO:0000256" key="2">
    <source>
        <dbReference type="ARBA" id="ARBA00022448"/>
    </source>
</evidence>
<dbReference type="SUPFAM" id="SSF50331">
    <property type="entry name" value="MOP-like"/>
    <property type="match status" value="1"/>
</dbReference>
<keyword evidence="3" id="KW-0547">Nucleotide-binding</keyword>
<dbReference type="SUPFAM" id="SSF52540">
    <property type="entry name" value="P-loop containing nucleoside triphosphate hydrolases"/>
    <property type="match status" value="1"/>
</dbReference>
<dbReference type="RefSeq" id="WP_073325707.1">
    <property type="nucleotide sequence ID" value="NZ_FQYO01000001.1"/>
</dbReference>
<dbReference type="SMART" id="SM00382">
    <property type="entry name" value="AAA"/>
    <property type="match status" value="1"/>
</dbReference>
<keyword evidence="7" id="KW-1185">Reference proteome</keyword>
<evidence type="ECO:0000313" key="7">
    <source>
        <dbReference type="Proteomes" id="UP000184292"/>
    </source>
</evidence>
<dbReference type="FunFam" id="3.40.50.300:FF:000042">
    <property type="entry name" value="Maltose/maltodextrin ABC transporter, ATP-binding protein"/>
    <property type="match status" value="1"/>
</dbReference>
<name>A0A1M6A2J5_9RHOB</name>
<dbReference type="PROSITE" id="PS50893">
    <property type="entry name" value="ABC_TRANSPORTER_2"/>
    <property type="match status" value="1"/>
</dbReference>
<dbReference type="AlphaFoldDB" id="A0A1M6A2J5"/>
<evidence type="ECO:0000256" key="1">
    <source>
        <dbReference type="ARBA" id="ARBA00005417"/>
    </source>
</evidence>
<dbReference type="InterPro" id="IPR047641">
    <property type="entry name" value="ABC_transpr_MalK/UgpC-like"/>
</dbReference>
<dbReference type="InterPro" id="IPR015855">
    <property type="entry name" value="ABC_transpr_MalK-like"/>
</dbReference>
<dbReference type="GO" id="GO:0015423">
    <property type="term" value="F:ABC-type maltose transporter activity"/>
    <property type="evidence" value="ECO:0007669"/>
    <property type="project" value="TreeGrafter"/>
</dbReference>
<feature type="domain" description="ABC transporter" evidence="5">
    <location>
        <begin position="4"/>
        <end position="234"/>
    </location>
</feature>
<dbReference type="InterPro" id="IPR012340">
    <property type="entry name" value="NA-bd_OB-fold"/>
</dbReference>
<dbReference type="Gene3D" id="2.40.50.100">
    <property type="match status" value="1"/>
</dbReference>
<dbReference type="PROSITE" id="PS00211">
    <property type="entry name" value="ABC_TRANSPORTER_1"/>
    <property type="match status" value="1"/>
</dbReference>
<dbReference type="Pfam" id="PF08402">
    <property type="entry name" value="TOBE_2"/>
    <property type="match status" value="1"/>
</dbReference>
<evidence type="ECO:0000256" key="3">
    <source>
        <dbReference type="ARBA" id="ARBA00022741"/>
    </source>
</evidence>
<evidence type="ECO:0000259" key="5">
    <source>
        <dbReference type="PROSITE" id="PS50893"/>
    </source>
</evidence>
<keyword evidence="6" id="KW-0762">Sugar transport</keyword>
<evidence type="ECO:0000313" key="6">
    <source>
        <dbReference type="EMBL" id="SHI30628.1"/>
    </source>
</evidence>
<dbReference type="GO" id="GO:0055052">
    <property type="term" value="C:ATP-binding cassette (ABC) transporter complex, substrate-binding subunit-containing"/>
    <property type="evidence" value="ECO:0007669"/>
    <property type="project" value="TreeGrafter"/>
</dbReference>
<dbReference type="InterPro" id="IPR008995">
    <property type="entry name" value="Mo/tungstate-bd_C_term_dom"/>
</dbReference>
<dbReference type="OrthoDB" id="7807616at2"/>
<proteinExistence type="inferred from homology"/>
<keyword evidence="2" id="KW-0813">Transport</keyword>
<dbReference type="GO" id="GO:1990060">
    <property type="term" value="C:maltose transport complex"/>
    <property type="evidence" value="ECO:0007669"/>
    <property type="project" value="TreeGrafter"/>
</dbReference>
<sequence>MSRLTLRQVRKSFKQTEVLRGIDLEIAPGELIVFVGPSGCGKSTLLRCIAGLEEITGGDIALGDRSLAGVAPSRRGMAMVFQSYALYPHMDVRGNMAFGLKLMGLSSDEVEARIAEAARMLQLTPLLDRKPRELSGGQRQRVAIGRALVRQPEVFLLDEPLSNLDAALRSEVRLEIAKLHETIGGTTIYVTHDQVEAMTLATRIVVMRDGRIEQVGTPRELFETPANTFVGTFIGSPRMALLKARAEGGRFGIEGSGDVALPDAPGGARALTLGVRPDAFEVVPEGQGWGADVVYTEYLGTDAFLYARLGDGTLLSVRTDPAAPEHATGSRIALRPRAGGLHYFDQDTGHRLAA</sequence>
<accession>A0A1M6A2J5</accession>
<dbReference type="CDD" id="cd03301">
    <property type="entry name" value="ABC_MalK_N"/>
    <property type="match status" value="1"/>
</dbReference>
<keyword evidence="4 6" id="KW-0067">ATP-binding</keyword>
<dbReference type="Proteomes" id="UP000184292">
    <property type="component" value="Unassembled WGS sequence"/>
</dbReference>
<gene>
    <name evidence="6" type="ORF">SAMN05444417_0175</name>
</gene>
<dbReference type="GO" id="GO:0005524">
    <property type="term" value="F:ATP binding"/>
    <property type="evidence" value="ECO:0007669"/>
    <property type="project" value="UniProtKB-KW"/>
</dbReference>
<dbReference type="Pfam" id="PF00005">
    <property type="entry name" value="ABC_tran"/>
    <property type="match status" value="1"/>
</dbReference>
<protein>
    <submittedName>
        <fullName evidence="6">Multiple sugar transport system ATP-binding protein</fullName>
    </submittedName>
</protein>
<dbReference type="InterPro" id="IPR017871">
    <property type="entry name" value="ABC_transporter-like_CS"/>
</dbReference>
<dbReference type="Gene3D" id="2.40.50.140">
    <property type="entry name" value="Nucleic acid-binding proteins"/>
    <property type="match status" value="1"/>
</dbReference>
<dbReference type="InterPro" id="IPR003439">
    <property type="entry name" value="ABC_transporter-like_ATP-bd"/>
</dbReference>
<dbReference type="InterPro" id="IPR027417">
    <property type="entry name" value="P-loop_NTPase"/>
</dbReference>
<dbReference type="STRING" id="1447782.SAMN05444417_0175"/>